<organism evidence="2 3">
    <name type="scientific">Caulobacter rhizosphaerae</name>
    <dbReference type="NCBI Taxonomy" id="2010972"/>
    <lineage>
        <taxon>Bacteria</taxon>
        <taxon>Pseudomonadati</taxon>
        <taxon>Pseudomonadota</taxon>
        <taxon>Alphaproteobacteria</taxon>
        <taxon>Caulobacterales</taxon>
        <taxon>Caulobacteraceae</taxon>
        <taxon>Caulobacter</taxon>
    </lineage>
</organism>
<dbReference type="Proteomes" id="UP001262754">
    <property type="component" value="Unassembled WGS sequence"/>
</dbReference>
<accession>A0ABU1MUU0</accession>
<evidence type="ECO:0000313" key="3">
    <source>
        <dbReference type="Proteomes" id="UP001262754"/>
    </source>
</evidence>
<dbReference type="Pfam" id="PF14411">
    <property type="entry name" value="LHH"/>
    <property type="match status" value="1"/>
</dbReference>
<reference evidence="2 3" key="1">
    <citation type="submission" date="2023-07" db="EMBL/GenBank/DDBJ databases">
        <title>Sorghum-associated microbial communities from plants grown in Nebraska, USA.</title>
        <authorList>
            <person name="Schachtman D."/>
        </authorList>
    </citation>
    <scope>NUCLEOTIDE SEQUENCE [LARGE SCALE GENOMIC DNA]</scope>
    <source>
        <strain evidence="2 3">DS2154</strain>
    </source>
</reference>
<gene>
    <name evidence="2" type="ORF">J2800_000663</name>
</gene>
<dbReference type="RefSeq" id="WP_310029176.1">
    <property type="nucleotide sequence ID" value="NZ_JAVDRL010000002.1"/>
</dbReference>
<dbReference type="InterPro" id="IPR026834">
    <property type="entry name" value="LHH"/>
</dbReference>
<dbReference type="EMBL" id="JAVDRL010000002">
    <property type="protein sequence ID" value="MDR6529939.1"/>
    <property type="molecule type" value="Genomic_DNA"/>
</dbReference>
<evidence type="ECO:0000313" key="2">
    <source>
        <dbReference type="EMBL" id="MDR6529939.1"/>
    </source>
</evidence>
<name>A0ABU1MUU0_9CAUL</name>
<feature type="domain" description="LHH" evidence="1">
    <location>
        <begin position="117"/>
        <end position="191"/>
    </location>
</feature>
<keyword evidence="3" id="KW-1185">Reference proteome</keyword>
<dbReference type="PRINTS" id="PR00394">
    <property type="entry name" value="RHSPROTEIN"/>
</dbReference>
<dbReference type="InterPro" id="IPR050708">
    <property type="entry name" value="T6SS_VgrG/RHS"/>
</dbReference>
<sequence length="195" mass="21705">MARKAEAAIDNPIRFQGQYADPETGLHYNRFRYYDPGVARYVTPDPIGLEGGLNAAAYVFDPNAWVDPLGLAGCAFTPKFWKTSTTFKGNKVFQRNDLFDPQATSFWKVRGKTVTGTNIERMATGRAPIGTDGKAVNLHHLTQTQNGGIAEVSGSMHQKYYSTLHINTGQLPSGIDRSAFNSWRESYWMNRSTGF</sequence>
<dbReference type="PANTHER" id="PTHR32305">
    <property type="match status" value="1"/>
</dbReference>
<comment type="caution">
    <text evidence="2">The sequence shown here is derived from an EMBL/GenBank/DDBJ whole genome shotgun (WGS) entry which is preliminary data.</text>
</comment>
<protein>
    <submittedName>
        <fullName evidence="2">RHS repeat-associated protein</fullName>
    </submittedName>
</protein>
<dbReference type="Gene3D" id="2.180.10.10">
    <property type="entry name" value="RHS repeat-associated core"/>
    <property type="match status" value="1"/>
</dbReference>
<dbReference type="PANTHER" id="PTHR32305:SF15">
    <property type="entry name" value="PROTEIN RHSA-RELATED"/>
    <property type="match status" value="1"/>
</dbReference>
<proteinExistence type="predicted"/>
<dbReference type="InterPro" id="IPR022385">
    <property type="entry name" value="Rhs_assc_core"/>
</dbReference>
<dbReference type="NCBIfam" id="TIGR03696">
    <property type="entry name" value="Rhs_assc_core"/>
    <property type="match status" value="1"/>
</dbReference>
<evidence type="ECO:0000259" key="1">
    <source>
        <dbReference type="Pfam" id="PF14411"/>
    </source>
</evidence>